<proteinExistence type="predicted"/>
<reference evidence="1" key="1">
    <citation type="submission" date="2019-11" db="EMBL/GenBank/DDBJ databases">
        <authorList>
            <person name="Feng L."/>
        </authorList>
    </citation>
    <scope>NUCLEOTIDE SEQUENCE</scope>
    <source>
        <strain evidence="1">AvaginalisLFYP127</strain>
    </source>
</reference>
<protein>
    <submittedName>
        <fullName evidence="1">Uncharacterized protein</fullName>
    </submittedName>
</protein>
<sequence length="209" mass="24756">MIDKLARVDTYKGYMYFIKHIYQDKEYDNIFREMLEGVLMSTNWYNGYVILPDDHELVDKFYGDFEKEYDIEVHGGITFSGYLSRIMDLENMDLEEGYVLGFDCNHVGDNPKDCNQEYVESECKKLIDQLINLDNCKVNNKNKEVDVIRNIDDKTRLVVKHVLSGKAFWVIEENHEGKWIEVLKICENQADVDSVVNFYLENKRRSLYE</sequence>
<dbReference type="RefSeq" id="WP_156329007.1">
    <property type="nucleotide sequence ID" value="NZ_CACRSW010000023.1"/>
</dbReference>
<name>A0A6N2T190_9FIRM</name>
<dbReference type="EMBL" id="CACRSW010000023">
    <property type="protein sequence ID" value="VYS99129.1"/>
    <property type="molecule type" value="Genomic_DNA"/>
</dbReference>
<gene>
    <name evidence="1" type="ORF">AVLFYP127_00427</name>
</gene>
<organism evidence="1">
    <name type="scientific">Anaerococcus vaginalis</name>
    <dbReference type="NCBI Taxonomy" id="33037"/>
    <lineage>
        <taxon>Bacteria</taxon>
        <taxon>Bacillati</taxon>
        <taxon>Bacillota</taxon>
        <taxon>Tissierellia</taxon>
        <taxon>Tissierellales</taxon>
        <taxon>Peptoniphilaceae</taxon>
        <taxon>Anaerococcus</taxon>
    </lineage>
</organism>
<evidence type="ECO:0000313" key="1">
    <source>
        <dbReference type="EMBL" id="VYS99129.1"/>
    </source>
</evidence>
<accession>A0A6N2T190</accession>
<dbReference type="AlphaFoldDB" id="A0A6N2T190"/>